<dbReference type="Gene3D" id="3.30.2310.20">
    <property type="entry name" value="RelE-like"/>
    <property type="match status" value="1"/>
</dbReference>
<sequence length="92" mass="10393">MIVSFNHRGLKQFFESGSTRGIQAYHAKRIRMILARLNAATSPQDMNLPGLVLHELAGQRKGTWSVRVSGNWRITFTFDGADACDVDLEDYH</sequence>
<keyword evidence="2" id="KW-1185">Reference proteome</keyword>
<dbReference type="InterPro" id="IPR007711">
    <property type="entry name" value="HigB-1"/>
</dbReference>
<dbReference type="SUPFAM" id="SSF143011">
    <property type="entry name" value="RelE-like"/>
    <property type="match status" value="1"/>
</dbReference>
<proteinExistence type="predicted"/>
<dbReference type="Pfam" id="PF05015">
    <property type="entry name" value="HigB-like_toxin"/>
    <property type="match status" value="1"/>
</dbReference>
<dbReference type="PANTHER" id="PTHR40266:SF2">
    <property type="entry name" value="TOXIN HIGB-1"/>
    <property type="match status" value="1"/>
</dbReference>
<dbReference type="Proteomes" id="UP000607397">
    <property type="component" value="Unassembled WGS sequence"/>
</dbReference>
<organism evidence="1 2">
    <name type="scientific">Petrachloros mirabilis ULC683</name>
    <dbReference type="NCBI Taxonomy" id="2781853"/>
    <lineage>
        <taxon>Bacteria</taxon>
        <taxon>Bacillati</taxon>
        <taxon>Cyanobacteriota</taxon>
        <taxon>Cyanophyceae</taxon>
        <taxon>Synechococcales</taxon>
        <taxon>Petrachlorosaceae</taxon>
        <taxon>Petrachloros</taxon>
        <taxon>Petrachloros mirabilis</taxon>
    </lineage>
</organism>
<evidence type="ECO:0000313" key="2">
    <source>
        <dbReference type="Proteomes" id="UP000607397"/>
    </source>
</evidence>
<accession>A0A8K2A2H8</accession>
<evidence type="ECO:0000313" key="1">
    <source>
        <dbReference type="EMBL" id="NCJ08603.1"/>
    </source>
</evidence>
<reference evidence="1" key="1">
    <citation type="submission" date="2019-12" db="EMBL/GenBank/DDBJ databases">
        <title>High-Quality draft genome sequences of three cyanobacteria isolated from the limestone walls of the Old Cathedral of Coimbra.</title>
        <authorList>
            <person name="Tiago I."/>
            <person name="Soares F."/>
            <person name="Portugal A."/>
        </authorList>
    </citation>
    <scope>NUCLEOTIDE SEQUENCE [LARGE SCALE GENOMIC DNA]</scope>
    <source>
        <strain evidence="1">C</strain>
    </source>
</reference>
<dbReference type="InterPro" id="IPR035093">
    <property type="entry name" value="RelE/ParE_toxin_dom_sf"/>
</dbReference>
<name>A0A8K2A2H8_9CYAN</name>
<dbReference type="EMBL" id="WVIC01000059">
    <property type="protein sequence ID" value="NCJ08603.1"/>
    <property type="molecule type" value="Genomic_DNA"/>
</dbReference>
<protein>
    <submittedName>
        <fullName evidence="1">Peptidase</fullName>
    </submittedName>
</protein>
<comment type="caution">
    <text evidence="1">The sequence shown here is derived from an EMBL/GenBank/DDBJ whole genome shotgun (WGS) entry which is preliminary data.</text>
</comment>
<dbReference type="RefSeq" id="WP_161827076.1">
    <property type="nucleotide sequence ID" value="NZ_WVIC01000059.1"/>
</dbReference>
<dbReference type="AlphaFoldDB" id="A0A8K2A2H8"/>
<gene>
    <name evidence="1" type="ORF">GS597_19230</name>
</gene>
<dbReference type="PANTHER" id="PTHR40266">
    <property type="entry name" value="TOXIN HIGB-1"/>
    <property type="match status" value="1"/>
</dbReference>